<name>A0AAV7YWL9_9EUKA</name>
<feature type="domain" description="KA1" evidence="17">
    <location>
        <begin position="699"/>
        <end position="749"/>
    </location>
</feature>
<dbReference type="GO" id="GO:0005737">
    <property type="term" value="C:cytoplasm"/>
    <property type="evidence" value="ECO:0007669"/>
    <property type="project" value="UniProtKB-SubCell"/>
</dbReference>
<evidence type="ECO:0000256" key="8">
    <source>
        <dbReference type="ARBA" id="ARBA00022840"/>
    </source>
</evidence>
<evidence type="ECO:0000256" key="3">
    <source>
        <dbReference type="ARBA" id="ARBA00022490"/>
    </source>
</evidence>
<evidence type="ECO:0000256" key="5">
    <source>
        <dbReference type="ARBA" id="ARBA00022679"/>
    </source>
</evidence>
<dbReference type="InterPro" id="IPR000719">
    <property type="entry name" value="Prot_kinase_dom"/>
</dbReference>
<organism evidence="18 19">
    <name type="scientific">Anaeramoeba flamelloides</name>
    <dbReference type="NCBI Taxonomy" id="1746091"/>
    <lineage>
        <taxon>Eukaryota</taxon>
        <taxon>Metamonada</taxon>
        <taxon>Anaeramoebidae</taxon>
        <taxon>Anaeramoeba</taxon>
    </lineage>
</organism>
<dbReference type="Gene3D" id="1.10.510.10">
    <property type="entry name" value="Transferase(Phosphotransferase) domain 1"/>
    <property type="match status" value="1"/>
</dbReference>
<feature type="compositionally biased region" description="Basic residues" evidence="15">
    <location>
        <begin position="611"/>
        <end position="648"/>
    </location>
</feature>
<evidence type="ECO:0000256" key="13">
    <source>
        <dbReference type="PIRSR" id="PIRSR630616-3"/>
    </source>
</evidence>
<dbReference type="PANTHER" id="PTHR24350">
    <property type="entry name" value="SERINE/THREONINE-PROTEIN KINASE IAL-RELATED"/>
    <property type="match status" value="1"/>
</dbReference>
<evidence type="ECO:0000256" key="10">
    <source>
        <dbReference type="ARBA" id="ARBA00048679"/>
    </source>
</evidence>
<dbReference type="PROSITE" id="PS50011">
    <property type="entry name" value="PROTEIN_KINASE_DOM"/>
    <property type="match status" value="1"/>
</dbReference>
<evidence type="ECO:0000259" key="17">
    <source>
        <dbReference type="PROSITE" id="PS50032"/>
    </source>
</evidence>
<feature type="region of interest" description="Disordered" evidence="15">
    <location>
        <begin position="349"/>
        <end position="422"/>
    </location>
</feature>
<dbReference type="SMART" id="SM00220">
    <property type="entry name" value="S_TKc"/>
    <property type="match status" value="1"/>
</dbReference>
<evidence type="ECO:0000256" key="6">
    <source>
        <dbReference type="ARBA" id="ARBA00022741"/>
    </source>
</evidence>
<dbReference type="InterPro" id="IPR028375">
    <property type="entry name" value="KA1/Ssp2_C"/>
</dbReference>
<feature type="binding site" evidence="12">
    <location>
        <position position="151"/>
    </location>
    <ligand>
        <name>ATP</name>
        <dbReference type="ChEBI" id="CHEBI:30616"/>
    </ligand>
</feature>
<evidence type="ECO:0000313" key="18">
    <source>
        <dbReference type="EMBL" id="KAJ3432310.1"/>
    </source>
</evidence>
<dbReference type="FunFam" id="3.30.200.20:FF:000003">
    <property type="entry name" value="Non-specific serine/threonine protein kinase"/>
    <property type="match status" value="1"/>
</dbReference>
<feature type="active site" description="Proton acceptor" evidence="11">
    <location>
        <position position="133"/>
    </location>
</feature>
<evidence type="ECO:0000256" key="1">
    <source>
        <dbReference type="ARBA" id="ARBA00004496"/>
    </source>
</evidence>
<feature type="compositionally biased region" description="Basic residues" evidence="15">
    <location>
        <begin position="479"/>
        <end position="491"/>
    </location>
</feature>
<dbReference type="SUPFAM" id="SSF103243">
    <property type="entry name" value="KA1-like"/>
    <property type="match status" value="1"/>
</dbReference>
<comment type="caution">
    <text evidence="18">The sequence shown here is derived from an EMBL/GenBank/DDBJ whole genome shotgun (WGS) entry which is preliminary data.</text>
</comment>
<evidence type="ECO:0000256" key="12">
    <source>
        <dbReference type="PIRSR" id="PIRSR630616-2"/>
    </source>
</evidence>
<proteinExistence type="predicted"/>
<dbReference type="Gene3D" id="3.30.310.80">
    <property type="entry name" value="Kinase associated domain 1, KA1"/>
    <property type="match status" value="1"/>
</dbReference>
<feature type="compositionally biased region" description="Low complexity" evidence="15">
    <location>
        <begin position="367"/>
        <end position="403"/>
    </location>
</feature>
<keyword evidence="5" id="KW-0808">Transferase</keyword>
<dbReference type="InterPro" id="IPR011009">
    <property type="entry name" value="Kinase-like_dom_sf"/>
</dbReference>
<evidence type="ECO:0000256" key="11">
    <source>
        <dbReference type="PIRSR" id="PIRSR630616-1"/>
    </source>
</evidence>
<keyword evidence="3" id="KW-0963">Cytoplasm</keyword>
<evidence type="ECO:0000313" key="19">
    <source>
        <dbReference type="Proteomes" id="UP001146793"/>
    </source>
</evidence>
<feature type="domain" description="Protein kinase" evidence="16">
    <location>
        <begin position="9"/>
        <end position="262"/>
    </location>
</feature>
<reference evidence="18" key="1">
    <citation type="submission" date="2022-08" db="EMBL/GenBank/DDBJ databases">
        <title>Novel sulphate-reducing endosymbionts in the free-living metamonad Anaeramoeba.</title>
        <authorList>
            <person name="Jerlstrom-Hultqvist J."/>
            <person name="Cepicka I."/>
            <person name="Gallot-Lavallee L."/>
            <person name="Salas-Leiva D."/>
            <person name="Curtis B.A."/>
            <person name="Zahonova K."/>
            <person name="Pipaliya S."/>
            <person name="Dacks J."/>
            <person name="Roger A.J."/>
        </authorList>
    </citation>
    <scope>NUCLEOTIDE SEQUENCE</scope>
    <source>
        <strain evidence="18">Busselton2</strain>
    </source>
</reference>
<dbReference type="InterPro" id="IPR030616">
    <property type="entry name" value="Aur-like"/>
</dbReference>
<evidence type="ECO:0000256" key="9">
    <source>
        <dbReference type="ARBA" id="ARBA00047899"/>
    </source>
</evidence>
<dbReference type="InterPro" id="IPR008271">
    <property type="entry name" value="Ser/Thr_kinase_AS"/>
</dbReference>
<dbReference type="EMBL" id="JANTQA010000047">
    <property type="protein sequence ID" value="KAJ3432310.1"/>
    <property type="molecule type" value="Genomic_DNA"/>
</dbReference>
<feature type="binding site" evidence="12">
    <location>
        <begin position="137"/>
        <end position="138"/>
    </location>
    <ligand>
        <name>ATP</name>
        <dbReference type="ChEBI" id="CHEBI:30616"/>
    </ligand>
</feature>
<feature type="region of interest" description="Disordered" evidence="15">
    <location>
        <begin position="474"/>
        <end position="654"/>
    </location>
</feature>
<gene>
    <name evidence="18" type="ORF">M0812_21243</name>
</gene>
<dbReference type="SUPFAM" id="SSF56112">
    <property type="entry name" value="Protein kinase-like (PK-like)"/>
    <property type="match status" value="1"/>
</dbReference>
<comment type="catalytic activity">
    <reaction evidence="10">
        <text>L-seryl-[protein] + ATP = O-phospho-L-seryl-[protein] + ADP + H(+)</text>
        <dbReference type="Rhea" id="RHEA:17989"/>
        <dbReference type="Rhea" id="RHEA-COMP:9863"/>
        <dbReference type="Rhea" id="RHEA-COMP:11604"/>
        <dbReference type="ChEBI" id="CHEBI:15378"/>
        <dbReference type="ChEBI" id="CHEBI:29999"/>
        <dbReference type="ChEBI" id="CHEBI:30616"/>
        <dbReference type="ChEBI" id="CHEBI:83421"/>
        <dbReference type="ChEBI" id="CHEBI:456216"/>
        <dbReference type="EC" id="2.7.11.1"/>
    </reaction>
</comment>
<dbReference type="CDD" id="cd14003">
    <property type="entry name" value="STKc_AMPK-like"/>
    <property type="match status" value="1"/>
</dbReference>
<dbReference type="PROSITE" id="PS00108">
    <property type="entry name" value="PROTEIN_KINASE_ST"/>
    <property type="match status" value="1"/>
</dbReference>
<dbReference type="GO" id="GO:0004674">
    <property type="term" value="F:protein serine/threonine kinase activity"/>
    <property type="evidence" value="ECO:0007669"/>
    <property type="project" value="UniProtKB-KW"/>
</dbReference>
<comment type="catalytic activity">
    <reaction evidence="9">
        <text>L-threonyl-[protein] + ATP = O-phospho-L-threonyl-[protein] + ADP + H(+)</text>
        <dbReference type="Rhea" id="RHEA:46608"/>
        <dbReference type="Rhea" id="RHEA-COMP:11060"/>
        <dbReference type="Rhea" id="RHEA-COMP:11605"/>
        <dbReference type="ChEBI" id="CHEBI:15378"/>
        <dbReference type="ChEBI" id="CHEBI:30013"/>
        <dbReference type="ChEBI" id="CHEBI:30616"/>
        <dbReference type="ChEBI" id="CHEBI:61977"/>
        <dbReference type="ChEBI" id="CHEBI:456216"/>
        <dbReference type="EC" id="2.7.11.1"/>
    </reaction>
</comment>
<dbReference type="FunFam" id="1.10.510.10:FF:001222">
    <property type="entry name" value="Serine/threonine-protein kinase ppk25"/>
    <property type="match status" value="1"/>
</dbReference>
<feature type="compositionally biased region" description="Basic and acidic residues" evidence="15">
    <location>
        <begin position="541"/>
        <end position="550"/>
    </location>
</feature>
<feature type="compositionally biased region" description="Basic residues" evidence="15">
    <location>
        <begin position="567"/>
        <end position="583"/>
    </location>
</feature>
<keyword evidence="8 12" id="KW-0067">ATP-binding</keyword>
<keyword evidence="4" id="KW-0723">Serine/threonine-protein kinase</keyword>
<feature type="binding site" evidence="12 14">
    <location>
        <position position="38"/>
    </location>
    <ligand>
        <name>ATP</name>
        <dbReference type="ChEBI" id="CHEBI:30616"/>
    </ligand>
</feature>
<dbReference type="Proteomes" id="UP001146793">
    <property type="component" value="Unassembled WGS sequence"/>
</dbReference>
<evidence type="ECO:0000256" key="15">
    <source>
        <dbReference type="SAM" id="MobiDB-lite"/>
    </source>
</evidence>
<feature type="compositionally biased region" description="Basic and acidic residues" evidence="15">
    <location>
        <begin position="492"/>
        <end position="523"/>
    </location>
</feature>
<dbReference type="PROSITE" id="PS50032">
    <property type="entry name" value="KA1"/>
    <property type="match status" value="1"/>
</dbReference>
<keyword evidence="6 12" id="KW-0547">Nucleotide-binding</keyword>
<dbReference type="InterPro" id="IPR001772">
    <property type="entry name" value="KA1_dom"/>
</dbReference>
<evidence type="ECO:0000256" key="7">
    <source>
        <dbReference type="ARBA" id="ARBA00022777"/>
    </source>
</evidence>
<evidence type="ECO:0000259" key="16">
    <source>
        <dbReference type="PROSITE" id="PS50011"/>
    </source>
</evidence>
<dbReference type="EC" id="2.7.11.1" evidence="2"/>
<protein>
    <recommendedName>
        <fullName evidence="2">non-specific serine/threonine protein kinase</fullName>
        <ecNumber evidence="2">2.7.11.1</ecNumber>
    </recommendedName>
</protein>
<dbReference type="GO" id="GO:0005524">
    <property type="term" value="F:ATP binding"/>
    <property type="evidence" value="ECO:0007669"/>
    <property type="project" value="UniProtKB-UniRule"/>
</dbReference>
<evidence type="ECO:0000256" key="14">
    <source>
        <dbReference type="PROSITE-ProRule" id="PRU10141"/>
    </source>
</evidence>
<feature type="compositionally biased region" description="Basic and acidic residues" evidence="15">
    <location>
        <begin position="596"/>
        <end position="610"/>
    </location>
</feature>
<evidence type="ECO:0000256" key="2">
    <source>
        <dbReference type="ARBA" id="ARBA00012513"/>
    </source>
</evidence>
<accession>A0AAV7YWL9</accession>
<keyword evidence="7 18" id="KW-0418">Kinase</keyword>
<comment type="subcellular location">
    <subcellularLocation>
        <location evidence="1">Cytoplasm</location>
    </subcellularLocation>
</comment>
<dbReference type="AlphaFoldDB" id="A0AAV7YWL9"/>
<evidence type="ECO:0000256" key="4">
    <source>
        <dbReference type="ARBA" id="ARBA00022527"/>
    </source>
</evidence>
<dbReference type="Pfam" id="PF00069">
    <property type="entry name" value="Pkinase"/>
    <property type="match status" value="1"/>
</dbReference>
<feature type="cross-link" description="Glycyl lysine isopeptide (Lys-Gly) (interchain with G-Cter in SUMO2)" evidence="13">
    <location>
        <position position="135"/>
    </location>
</feature>
<sequence length="749" mass="86949">MFYHRVNDYLVGKTIGKGNFGKVKLAKHIPTNEIVAMKIINKQKQFLTEKTKTHLFREMEILRQLNHPNLIEVYEIFEDAENWYIIMEYIEGGELLDFLSQKKRLKEPLTRKFFAQIVSGISYCHSKNIIHRDLKLENLLLTKDHKIKIIDFGLSNFSKRDELLNTFCGSASYAAPEVLQGKEYDGLKSDVWSLAVLLYALLVGKFPFGNKNIKALVRKIKAKKASFPKYLSKSVKDLIKNMLIIDPKSRYSINQVKNHEWFQLDETIPELLEEKPKYPGDMINPLVVIKMVSLGFNYQSVLKDLQSNKYSQHMGTYLIIRKQAMEGRFEEYQEFNLYDIVTLESYLSQQDDNDSNQNNSKNDKNSKGNNTIRSSSSKSSNSHNNSTNSSSSSSSNSSSNGNSDTDNMLKYPLPKGISFKKQLPDGKKKMTLLGRKIDQSLNDFSCGVLKVNKLLEKHVSPQCNKIKNDINKNENQKIKEKKRCKRKKKNKSKNDKNLSRTKDKTLLRSKEKTQDQYKNEVKKAKVRKNKVGTKLDGQDSVNDKGKIEKNQRKKRNNKNNKMNNLKNIKKRKRKKTRTKKAKKTKEGCEKGTNLNRVKDKGERNKIDSQNKKKSSKQKKNTTKKKVTNVHQNKKKKRNVVKPKRKNKKELKNGKSFTKTSFITEKSSKTLLQYSKKILKKNNIFFNQKSKFVLDCGTKDKNEDLIIKFQIEITKLDNLKSFRAITFKSISSSNHEFQQYYTLIVNQFKP</sequence>
<dbReference type="InterPro" id="IPR017441">
    <property type="entry name" value="Protein_kinase_ATP_BS"/>
</dbReference>
<dbReference type="PROSITE" id="PS00107">
    <property type="entry name" value="PROTEIN_KINASE_ATP"/>
    <property type="match status" value="1"/>
</dbReference>